<evidence type="ECO:0000313" key="2">
    <source>
        <dbReference type="EMBL" id="PVM87379.1"/>
    </source>
</evidence>
<dbReference type="InterPro" id="IPR002545">
    <property type="entry name" value="CheW-lke_dom"/>
</dbReference>
<proteinExistence type="predicted"/>
<dbReference type="Pfam" id="PF01584">
    <property type="entry name" value="CheW"/>
    <property type="match status" value="1"/>
</dbReference>
<reference evidence="2 3" key="1">
    <citation type="submission" date="2018-04" db="EMBL/GenBank/DDBJ databases">
        <title>The genome sequence of Caulobacter sp. 744.</title>
        <authorList>
            <person name="Gao J."/>
            <person name="Sun J."/>
        </authorList>
    </citation>
    <scope>NUCLEOTIDE SEQUENCE [LARGE SCALE GENOMIC DNA]</scope>
    <source>
        <strain evidence="2 3">774</strain>
    </source>
</reference>
<name>A0A2T9JUP2_9CAUL</name>
<dbReference type="OrthoDB" id="7191464at2"/>
<dbReference type="PROSITE" id="PS50851">
    <property type="entry name" value="CHEW"/>
    <property type="match status" value="1"/>
</dbReference>
<gene>
    <name evidence="2" type="ORF">DDF67_14060</name>
</gene>
<feature type="domain" description="CheW-like" evidence="1">
    <location>
        <begin position="45"/>
        <end position="183"/>
    </location>
</feature>
<accession>A0A2T9JUP2</accession>
<dbReference type="RefSeq" id="WP_109101488.1">
    <property type="nucleotide sequence ID" value="NZ_QDKQ01000052.1"/>
</dbReference>
<dbReference type="EMBL" id="QDKQ01000052">
    <property type="protein sequence ID" value="PVM87379.1"/>
    <property type="molecule type" value="Genomic_DNA"/>
</dbReference>
<dbReference type="Proteomes" id="UP000245073">
    <property type="component" value="Unassembled WGS sequence"/>
</dbReference>
<protein>
    <recommendedName>
        <fullName evidence="1">CheW-like domain-containing protein</fullName>
    </recommendedName>
</protein>
<evidence type="ECO:0000259" key="1">
    <source>
        <dbReference type="PROSITE" id="PS50851"/>
    </source>
</evidence>
<keyword evidence="3" id="KW-1185">Reference proteome</keyword>
<dbReference type="GO" id="GO:0006935">
    <property type="term" value="P:chemotaxis"/>
    <property type="evidence" value="ECO:0007669"/>
    <property type="project" value="InterPro"/>
</dbReference>
<comment type="caution">
    <text evidence="2">The sequence shown here is derived from an EMBL/GenBank/DDBJ whole genome shotgun (WGS) entry which is preliminary data.</text>
</comment>
<dbReference type="InterPro" id="IPR036061">
    <property type="entry name" value="CheW-like_dom_sf"/>
</dbReference>
<dbReference type="GO" id="GO:0007165">
    <property type="term" value="P:signal transduction"/>
    <property type="evidence" value="ECO:0007669"/>
    <property type="project" value="InterPro"/>
</dbReference>
<sequence>MSKADASGGDGTGGLLDDARARAILAARTRRLAERRTAPEPETALEDVMLCQAGAGLLALPLAAIERVTPFEPRRLTPTGGRPGLLGLASVNGRLRRVLDLSRLTGSAPAAPDALGFVVALRGAGNLALRVDAAPGAAKIAREASGDAFEGGVRGVVAQGPGDLAGRTVTLLDLDDLVADHVSAALGARA</sequence>
<dbReference type="SUPFAM" id="SSF50341">
    <property type="entry name" value="CheW-like"/>
    <property type="match status" value="1"/>
</dbReference>
<dbReference type="AlphaFoldDB" id="A0A2T9JUP2"/>
<dbReference type="SMART" id="SM00260">
    <property type="entry name" value="CheW"/>
    <property type="match status" value="1"/>
</dbReference>
<organism evidence="2 3">
    <name type="scientific">Caulobacter endophyticus</name>
    <dbReference type="NCBI Taxonomy" id="2172652"/>
    <lineage>
        <taxon>Bacteria</taxon>
        <taxon>Pseudomonadati</taxon>
        <taxon>Pseudomonadota</taxon>
        <taxon>Alphaproteobacteria</taxon>
        <taxon>Caulobacterales</taxon>
        <taxon>Caulobacteraceae</taxon>
        <taxon>Caulobacter</taxon>
    </lineage>
</organism>
<evidence type="ECO:0000313" key="3">
    <source>
        <dbReference type="Proteomes" id="UP000245073"/>
    </source>
</evidence>